<evidence type="ECO:0000313" key="3">
    <source>
        <dbReference type="Proteomes" id="UP001642487"/>
    </source>
</evidence>
<feature type="signal peptide" evidence="1">
    <location>
        <begin position="1"/>
        <end position="26"/>
    </location>
</feature>
<protein>
    <submittedName>
        <fullName evidence="2">Uncharacterized protein</fullName>
    </submittedName>
</protein>
<dbReference type="EMBL" id="OZ021736">
    <property type="protein sequence ID" value="CAK9316161.1"/>
    <property type="molecule type" value="Genomic_DNA"/>
</dbReference>
<feature type="chain" id="PRO_5047160666" evidence="1">
    <location>
        <begin position="27"/>
        <end position="85"/>
    </location>
</feature>
<organism evidence="2 3">
    <name type="scientific">Citrullus colocynthis</name>
    <name type="common">colocynth</name>
    <dbReference type="NCBI Taxonomy" id="252529"/>
    <lineage>
        <taxon>Eukaryota</taxon>
        <taxon>Viridiplantae</taxon>
        <taxon>Streptophyta</taxon>
        <taxon>Embryophyta</taxon>
        <taxon>Tracheophyta</taxon>
        <taxon>Spermatophyta</taxon>
        <taxon>Magnoliopsida</taxon>
        <taxon>eudicotyledons</taxon>
        <taxon>Gunneridae</taxon>
        <taxon>Pentapetalae</taxon>
        <taxon>rosids</taxon>
        <taxon>fabids</taxon>
        <taxon>Cucurbitales</taxon>
        <taxon>Cucurbitaceae</taxon>
        <taxon>Benincaseae</taxon>
        <taxon>Citrullus</taxon>
    </lineage>
</organism>
<accession>A0ABP0YAM5</accession>
<reference evidence="2 3" key="1">
    <citation type="submission" date="2024-03" db="EMBL/GenBank/DDBJ databases">
        <authorList>
            <person name="Gkanogiannis A."/>
            <person name="Becerra Lopez-Lavalle L."/>
        </authorList>
    </citation>
    <scope>NUCLEOTIDE SEQUENCE [LARGE SCALE GENOMIC DNA]</scope>
</reference>
<dbReference type="Proteomes" id="UP001642487">
    <property type="component" value="Chromosome 2"/>
</dbReference>
<keyword evidence="3" id="KW-1185">Reference proteome</keyword>
<sequence>MSSRAFIFLGLLFVVVILLSSEEVTAITARDVKFMKEAMMETDEVEDVKRHGFGGGQAISVANVCLNRCAHGCCGCVRSRCIRCC</sequence>
<evidence type="ECO:0000313" key="2">
    <source>
        <dbReference type="EMBL" id="CAK9316161.1"/>
    </source>
</evidence>
<name>A0ABP0YAM5_9ROSI</name>
<gene>
    <name evidence="2" type="ORF">CITCOLO1_LOCUS8012</name>
</gene>
<proteinExistence type="predicted"/>
<keyword evidence="1" id="KW-0732">Signal</keyword>
<evidence type="ECO:0000256" key="1">
    <source>
        <dbReference type="SAM" id="SignalP"/>
    </source>
</evidence>